<gene>
    <name evidence="1" type="ORF">SAMN05216180_2431</name>
</gene>
<dbReference type="AlphaFoldDB" id="A0A1H8CZR2"/>
<proteinExistence type="predicted"/>
<sequence length="55" mass="6189">MVTKCIIVGLGNPTCRIGQLNHIAMRIEQVVDFVYRSPCVAFSHPKWIKDTTDGE</sequence>
<evidence type="ECO:0000313" key="1">
    <source>
        <dbReference type="EMBL" id="SEN00540.1"/>
    </source>
</evidence>
<evidence type="ECO:0000313" key="2">
    <source>
        <dbReference type="Proteomes" id="UP000199158"/>
    </source>
</evidence>
<accession>A0A1H8CZR2</accession>
<dbReference type="EMBL" id="FOCG01000002">
    <property type="protein sequence ID" value="SEN00540.1"/>
    <property type="molecule type" value="Genomic_DNA"/>
</dbReference>
<reference evidence="1 2" key="1">
    <citation type="submission" date="2016-10" db="EMBL/GenBank/DDBJ databases">
        <authorList>
            <person name="de Groot N.N."/>
        </authorList>
    </citation>
    <scope>NUCLEOTIDE SEQUENCE [LARGE SCALE GENOMIC DNA]</scope>
    <source>
        <strain evidence="1 2">CGMCC 1.5070</strain>
    </source>
</reference>
<organism evidence="1 2">
    <name type="scientific">Hydrogenoanaerobacterium saccharovorans</name>
    <dbReference type="NCBI Taxonomy" id="474960"/>
    <lineage>
        <taxon>Bacteria</taxon>
        <taxon>Bacillati</taxon>
        <taxon>Bacillota</taxon>
        <taxon>Clostridia</taxon>
        <taxon>Eubacteriales</taxon>
        <taxon>Oscillospiraceae</taxon>
        <taxon>Hydrogenoanaerobacterium</taxon>
    </lineage>
</organism>
<protein>
    <submittedName>
        <fullName evidence="1">Uncharacterized protein</fullName>
    </submittedName>
</protein>
<dbReference type="Proteomes" id="UP000199158">
    <property type="component" value="Unassembled WGS sequence"/>
</dbReference>
<keyword evidence="2" id="KW-1185">Reference proteome</keyword>
<dbReference type="RefSeq" id="WP_162840911.1">
    <property type="nucleotide sequence ID" value="NZ_FOCG01000002.1"/>
</dbReference>
<name>A0A1H8CZR2_9FIRM</name>